<dbReference type="Pfam" id="PF03323">
    <property type="entry name" value="GerA"/>
    <property type="match status" value="1"/>
</dbReference>
<feature type="transmembrane region" description="Helical" evidence="4">
    <location>
        <begin position="402"/>
        <end position="420"/>
    </location>
</feature>
<evidence type="ECO:0000256" key="3">
    <source>
        <dbReference type="SAM" id="MobiDB-lite"/>
    </source>
</evidence>
<name>A0A4R1SAB1_HYDET</name>
<feature type="transmembrane region" description="Helical" evidence="4">
    <location>
        <begin position="432"/>
        <end position="458"/>
    </location>
</feature>
<feature type="region of interest" description="Disordered" evidence="3">
    <location>
        <begin position="1"/>
        <end position="20"/>
    </location>
</feature>
<comment type="caution">
    <text evidence="5">The sequence shown here is derived from an EMBL/GenBank/DDBJ whole genome shotgun (WGS) entry which is preliminary data.</text>
</comment>
<dbReference type="InterPro" id="IPR050768">
    <property type="entry name" value="UPF0353/GerABKA_families"/>
</dbReference>
<dbReference type="GO" id="GO:0009847">
    <property type="term" value="P:spore germination"/>
    <property type="evidence" value="ECO:0007669"/>
    <property type="project" value="InterPro"/>
</dbReference>
<evidence type="ECO:0000256" key="4">
    <source>
        <dbReference type="SAM" id="Phobius"/>
    </source>
</evidence>
<dbReference type="AlphaFoldDB" id="A0A4R1SAB1"/>
<dbReference type="GO" id="GO:0016020">
    <property type="term" value="C:membrane"/>
    <property type="evidence" value="ECO:0007669"/>
    <property type="project" value="InterPro"/>
</dbReference>
<evidence type="ECO:0000256" key="1">
    <source>
        <dbReference type="ARBA" id="ARBA00005278"/>
    </source>
</evidence>
<feature type="transmembrane region" description="Helical" evidence="4">
    <location>
        <begin position="351"/>
        <end position="369"/>
    </location>
</feature>
<comment type="similarity">
    <text evidence="1">Belongs to the GerABKA family.</text>
</comment>
<protein>
    <submittedName>
        <fullName evidence="5">Spore germination protein KA</fullName>
    </submittedName>
</protein>
<evidence type="ECO:0000313" key="6">
    <source>
        <dbReference type="Proteomes" id="UP000295008"/>
    </source>
</evidence>
<accession>A0A4R1SAB1</accession>
<keyword evidence="2 4" id="KW-0472">Membrane</keyword>
<feature type="transmembrane region" description="Helical" evidence="4">
    <location>
        <begin position="312"/>
        <end position="331"/>
    </location>
</feature>
<reference evidence="5 6" key="1">
    <citation type="submission" date="2019-03" db="EMBL/GenBank/DDBJ databases">
        <title>Genomic Encyclopedia of Type Strains, Phase IV (KMG-IV): sequencing the most valuable type-strain genomes for metagenomic binning, comparative biology and taxonomic classification.</title>
        <authorList>
            <person name="Goeker M."/>
        </authorList>
    </citation>
    <scope>NUCLEOTIDE SEQUENCE [LARGE SCALE GENOMIC DNA]</scope>
    <source>
        <strain evidence="5 6">LX-B</strain>
    </source>
</reference>
<evidence type="ECO:0000313" key="5">
    <source>
        <dbReference type="EMBL" id="TCL76378.1"/>
    </source>
</evidence>
<organism evidence="5 6">
    <name type="scientific">Hydrogenispora ethanolica</name>
    <dbReference type="NCBI Taxonomy" id="1082276"/>
    <lineage>
        <taxon>Bacteria</taxon>
        <taxon>Bacillati</taxon>
        <taxon>Bacillota</taxon>
        <taxon>Hydrogenispora</taxon>
    </lineage>
</organism>
<sequence length="515" mass="57160">MYKSWRKNKPVPSGQSPQSDAVFQLSDSLESNEALFRRLFKNDDTVIYRRFSNPADADLEYCAVFVDGMVNPEIINEHIIGPILHDVQPKKAGRRPVDILQTQVIQADEVQKTADVKRLTEALHNGDTVLLCAGETEALIISSKGWPTRAISEPESEKTLRGPKEGFTESLMMNLSMVRRRLHTDRLKFSMKVLGARSRTKACICYIEGLASPAILAELEKRLDQIKLDGILGTGYLVEFIKDAPLSPFKTIGNTERPDVVAAKLLEGRVALILDGSPVAITLPHVFVEYFQSNDDYYINFYFSSINRMIRIASFLFAISVPAIYLALTTFHEEILPTPLLLSISAARQGVAFPTAIELLILGLAFEILREAGMRMPSTIGEALSIVGALILGQAAVQARLVSAPMVIIIGLTAVTGLMIPGLSGAIIILRFVFVIFVTFIGFYGYLFGMIGLLVHLFQIRSFGVPYMTPLNAMNLQDLKDTVLRAPWWYMINRPRFIGALNRIRQGRADPGSKP</sequence>
<gene>
    <name evidence="5" type="ORF">EDC14_1002137</name>
</gene>
<keyword evidence="6" id="KW-1185">Reference proteome</keyword>
<dbReference type="RefSeq" id="WP_132012564.1">
    <property type="nucleotide sequence ID" value="NZ_SLUN01000002.1"/>
</dbReference>
<keyword evidence="4" id="KW-1133">Transmembrane helix</keyword>
<dbReference type="PANTHER" id="PTHR22550">
    <property type="entry name" value="SPORE GERMINATION PROTEIN"/>
    <property type="match status" value="1"/>
</dbReference>
<evidence type="ECO:0000256" key="2">
    <source>
        <dbReference type="ARBA" id="ARBA00023136"/>
    </source>
</evidence>
<dbReference type="InterPro" id="IPR004995">
    <property type="entry name" value="Spore_Ger"/>
</dbReference>
<dbReference type="EMBL" id="SLUN01000002">
    <property type="protein sequence ID" value="TCL76378.1"/>
    <property type="molecule type" value="Genomic_DNA"/>
</dbReference>
<proteinExistence type="inferred from homology"/>
<dbReference type="Proteomes" id="UP000295008">
    <property type="component" value="Unassembled WGS sequence"/>
</dbReference>
<keyword evidence="4" id="KW-0812">Transmembrane</keyword>
<feature type="transmembrane region" description="Helical" evidence="4">
    <location>
        <begin position="376"/>
        <end position="396"/>
    </location>
</feature>
<dbReference type="OrthoDB" id="9772630at2"/>
<dbReference type="PANTHER" id="PTHR22550:SF5">
    <property type="entry name" value="LEUCINE ZIPPER PROTEIN 4"/>
    <property type="match status" value="1"/>
</dbReference>
<dbReference type="PIRSF" id="PIRSF005690">
    <property type="entry name" value="GerBA"/>
    <property type="match status" value="1"/>
</dbReference>